<protein>
    <submittedName>
        <fullName evidence="1">Uncharacterized protein</fullName>
    </submittedName>
</protein>
<dbReference type="Proteomes" id="UP001383192">
    <property type="component" value="Unassembled WGS sequence"/>
</dbReference>
<proteinExistence type="predicted"/>
<name>A0AAW0AR86_9AGAR</name>
<keyword evidence="2" id="KW-1185">Reference proteome</keyword>
<evidence type="ECO:0000313" key="1">
    <source>
        <dbReference type="EMBL" id="KAK7015513.1"/>
    </source>
</evidence>
<accession>A0AAW0AR86</accession>
<gene>
    <name evidence="1" type="ORF">VNI00_019111</name>
</gene>
<sequence>MGNQRTDSVSVPKTLKSIHKAARKRRELHWDSVRKLLEIRSNKAVLLFPTADEPEIVYLERRKIQANDFRPFMNAEDQGGSAAMQSTRVLTTVAAERFTLYYFEQTGRNGFDLNECISRELEGFTDGLSRPWYGPVLVIWEEDDVINAESLETLAEQIIVYINNSYESFERDGSIEYDMVESEIEEA</sequence>
<dbReference type="AlphaFoldDB" id="A0AAW0AR86"/>
<evidence type="ECO:0000313" key="2">
    <source>
        <dbReference type="Proteomes" id="UP001383192"/>
    </source>
</evidence>
<dbReference type="EMBL" id="JAYKXP010000318">
    <property type="protein sequence ID" value="KAK7015513.1"/>
    <property type="molecule type" value="Genomic_DNA"/>
</dbReference>
<organism evidence="1 2">
    <name type="scientific">Paramarasmius palmivorus</name>
    <dbReference type="NCBI Taxonomy" id="297713"/>
    <lineage>
        <taxon>Eukaryota</taxon>
        <taxon>Fungi</taxon>
        <taxon>Dikarya</taxon>
        <taxon>Basidiomycota</taxon>
        <taxon>Agaricomycotina</taxon>
        <taxon>Agaricomycetes</taxon>
        <taxon>Agaricomycetidae</taxon>
        <taxon>Agaricales</taxon>
        <taxon>Marasmiineae</taxon>
        <taxon>Marasmiaceae</taxon>
        <taxon>Paramarasmius</taxon>
    </lineage>
</organism>
<comment type="caution">
    <text evidence="1">The sequence shown here is derived from an EMBL/GenBank/DDBJ whole genome shotgun (WGS) entry which is preliminary data.</text>
</comment>
<reference evidence="1 2" key="1">
    <citation type="submission" date="2024-01" db="EMBL/GenBank/DDBJ databases">
        <title>A draft genome for a cacao thread blight-causing isolate of Paramarasmius palmivorus.</title>
        <authorList>
            <person name="Baruah I.K."/>
            <person name="Bukari Y."/>
            <person name="Amoako-Attah I."/>
            <person name="Meinhardt L.W."/>
            <person name="Bailey B.A."/>
            <person name="Cohen S.P."/>
        </authorList>
    </citation>
    <scope>NUCLEOTIDE SEQUENCE [LARGE SCALE GENOMIC DNA]</scope>
    <source>
        <strain evidence="1 2">GH-12</strain>
    </source>
</reference>